<evidence type="ECO:0000259" key="3">
    <source>
        <dbReference type="Pfam" id="PF05065"/>
    </source>
</evidence>
<dbReference type="Gene3D" id="3.30.2400.10">
    <property type="entry name" value="Major capsid protein gp5"/>
    <property type="match status" value="1"/>
</dbReference>
<sequence>MSKLFELKEQHCLKVAEMRGLIEAAEGAKRDLSEQEKTRFDALKSEASNLEERIKRAETFAEFERRAEGSPVSGDPMTRELRNYSIAKGVREMLNGRLSGLEAECHSELSKGREARGLMVPVSVLLGERRALQKAGSAGGLVETELLSEMFVDRLRPALKTELLGATVLSGLMGDIKIPRLTASASASWVAEDGAPNRTDQTFDDISLSPKTVAAETQFSRKLMLQADPAIEGIVRGDLSFMLAAALDSAAIKGGGTNQPTGILSLSGLETVALGATGDYPTPDDMADLAALPQIANVTARASFLTNMKVKKVAQKIKDSQGKYYGLPQFFMGEAFDFSNQVPSNLTKSTGTNLSAILYGAWSDLFIAYWSAVDVLVNPYHPDVASKGGVLIHAFLDADVAVRHPESFAAIVDAVTG</sequence>
<dbReference type="InterPro" id="IPR054612">
    <property type="entry name" value="Phage_capsid-like_C"/>
</dbReference>
<feature type="domain" description="Phage capsid-like C-terminal" evidence="3">
    <location>
        <begin position="141"/>
        <end position="411"/>
    </location>
</feature>
<dbReference type="Proteomes" id="UP000439113">
    <property type="component" value="Unassembled WGS sequence"/>
</dbReference>
<protein>
    <submittedName>
        <fullName evidence="4">Phage major capsid protein</fullName>
    </submittedName>
</protein>
<evidence type="ECO:0000256" key="2">
    <source>
        <dbReference type="SAM" id="Coils"/>
    </source>
</evidence>
<gene>
    <name evidence="4" type="ORF">GJ654_04290</name>
</gene>
<accession>A0A6N8DIV7</accession>
<name>A0A6N8DIV7_RHOAC</name>
<reference evidence="4 5" key="1">
    <citation type="submission" date="2019-11" db="EMBL/GenBank/DDBJ databases">
        <title>Whole-genome sequence of a Rhodoblastus acidophilus DSM 142.</title>
        <authorList>
            <person name="Kyndt J.A."/>
            <person name="Meyer T.E."/>
        </authorList>
    </citation>
    <scope>NUCLEOTIDE SEQUENCE [LARGE SCALE GENOMIC DNA]</scope>
    <source>
        <strain evidence="4 5">DSM 142</strain>
    </source>
</reference>
<dbReference type="SUPFAM" id="SSF56563">
    <property type="entry name" value="Major capsid protein gp5"/>
    <property type="match status" value="1"/>
</dbReference>
<evidence type="ECO:0000256" key="1">
    <source>
        <dbReference type="ARBA" id="ARBA00004328"/>
    </source>
</evidence>
<organism evidence="4 5">
    <name type="scientific">Rhodoblastus acidophilus</name>
    <name type="common">Rhodopseudomonas acidophila</name>
    <dbReference type="NCBI Taxonomy" id="1074"/>
    <lineage>
        <taxon>Bacteria</taxon>
        <taxon>Pseudomonadati</taxon>
        <taxon>Pseudomonadota</taxon>
        <taxon>Alphaproteobacteria</taxon>
        <taxon>Hyphomicrobiales</taxon>
        <taxon>Rhodoblastaceae</taxon>
        <taxon>Rhodoblastus</taxon>
    </lineage>
</organism>
<dbReference type="Pfam" id="PF05065">
    <property type="entry name" value="Phage_capsid"/>
    <property type="match status" value="1"/>
</dbReference>
<feature type="coiled-coil region" evidence="2">
    <location>
        <begin position="15"/>
        <end position="60"/>
    </location>
</feature>
<dbReference type="InterPro" id="IPR024455">
    <property type="entry name" value="Phage_capsid"/>
</dbReference>
<proteinExistence type="predicted"/>
<dbReference type="NCBIfam" id="TIGR01554">
    <property type="entry name" value="major_cap_HK97"/>
    <property type="match status" value="1"/>
</dbReference>
<dbReference type="OrthoDB" id="9786516at2"/>
<keyword evidence="2" id="KW-0175">Coiled coil</keyword>
<dbReference type="AlphaFoldDB" id="A0A6N8DIV7"/>
<comment type="caution">
    <text evidence="4">The sequence shown here is derived from an EMBL/GenBank/DDBJ whole genome shotgun (WGS) entry which is preliminary data.</text>
</comment>
<dbReference type="EMBL" id="WNKS01000002">
    <property type="protein sequence ID" value="MTV30208.1"/>
    <property type="molecule type" value="Genomic_DNA"/>
</dbReference>
<evidence type="ECO:0000313" key="4">
    <source>
        <dbReference type="EMBL" id="MTV30208.1"/>
    </source>
</evidence>
<dbReference type="RefSeq" id="WP_155444852.1">
    <property type="nucleotide sequence ID" value="NZ_JAOQNR010000002.1"/>
</dbReference>
<evidence type="ECO:0000313" key="5">
    <source>
        <dbReference type="Proteomes" id="UP000439113"/>
    </source>
</evidence>
<comment type="subcellular location">
    <subcellularLocation>
        <location evidence="1">Virion</location>
    </subcellularLocation>
</comment>